<keyword evidence="3" id="KW-0560">Oxidoreductase</keyword>
<dbReference type="InterPro" id="IPR036188">
    <property type="entry name" value="FAD/NAD-bd_sf"/>
</dbReference>
<sequence length="356" mass="37014">MRIAIVGGGPGGLVLARVLHRHGIAATVLEADPSPTARPQGGSLDLHPESGQRALREAGLERQFRAVARPEGQDLRILDPTGAVLVEHTSADDMARPEVERTGLRDLLLDSLPAGTVVWGHRLDRVDTRPDGTPRLTFADGTTAGCDVLVGADGAWSRVRPLLTDAVPQPSGKIGIDLGAVAADHPAADLVGRGSLWVIGDGVVLSGQRAADGTVRVHLSLRADRDGPDPTAGWSSTVTALADAAEGPVVRRSHAVLPVGLTWAPQPCVTLLGDAAHLMPSVGEGANQAMLDALELGLAIAAHRTDPDAAIRRYEQEMFARTAPIAARCAAVESMMLGPTAAADMTRFFAGEPVGS</sequence>
<comment type="caution">
    <text evidence="6">The sequence shown here is derived from an EMBL/GenBank/DDBJ whole genome shotgun (WGS) entry which is preliminary data.</text>
</comment>
<evidence type="ECO:0000313" key="7">
    <source>
        <dbReference type="Proteomes" id="UP001597182"/>
    </source>
</evidence>
<feature type="domain" description="FAD-binding" evidence="5">
    <location>
        <begin position="269"/>
        <end position="319"/>
    </location>
</feature>
<dbReference type="InterPro" id="IPR002938">
    <property type="entry name" value="FAD-bd"/>
</dbReference>
<proteinExistence type="predicted"/>
<evidence type="ECO:0000313" key="6">
    <source>
        <dbReference type="EMBL" id="MFD1238168.1"/>
    </source>
</evidence>
<evidence type="ECO:0000256" key="3">
    <source>
        <dbReference type="ARBA" id="ARBA00023002"/>
    </source>
</evidence>
<evidence type="ECO:0000259" key="5">
    <source>
        <dbReference type="Pfam" id="PF01494"/>
    </source>
</evidence>
<accession>A0ABW3VTZ1</accession>
<feature type="domain" description="FAD-binding" evidence="5">
    <location>
        <begin position="3"/>
        <end position="192"/>
    </location>
</feature>
<organism evidence="6 7">
    <name type="scientific">Pseudonocardia benzenivorans</name>
    <dbReference type="NCBI Taxonomy" id="228005"/>
    <lineage>
        <taxon>Bacteria</taxon>
        <taxon>Bacillati</taxon>
        <taxon>Actinomycetota</taxon>
        <taxon>Actinomycetes</taxon>
        <taxon>Pseudonocardiales</taxon>
        <taxon>Pseudonocardiaceae</taxon>
        <taxon>Pseudonocardia</taxon>
    </lineage>
</organism>
<gene>
    <name evidence="6" type="ORF">ACFQ34_33230</name>
</gene>
<dbReference type="PANTHER" id="PTHR46972">
    <property type="entry name" value="MONOOXYGENASE ASQM-RELATED"/>
    <property type="match status" value="1"/>
</dbReference>
<evidence type="ECO:0000256" key="1">
    <source>
        <dbReference type="ARBA" id="ARBA00022630"/>
    </source>
</evidence>
<evidence type="ECO:0000256" key="4">
    <source>
        <dbReference type="ARBA" id="ARBA00023033"/>
    </source>
</evidence>
<name>A0ABW3VTZ1_9PSEU</name>
<dbReference type="Proteomes" id="UP001597182">
    <property type="component" value="Unassembled WGS sequence"/>
</dbReference>
<keyword evidence="2" id="KW-0274">FAD</keyword>
<dbReference type="SUPFAM" id="SSF51905">
    <property type="entry name" value="FAD/NAD(P)-binding domain"/>
    <property type="match status" value="1"/>
</dbReference>
<dbReference type="Pfam" id="PF01494">
    <property type="entry name" value="FAD_binding_3"/>
    <property type="match status" value="2"/>
</dbReference>
<keyword evidence="1" id="KW-0285">Flavoprotein</keyword>
<evidence type="ECO:0000256" key="2">
    <source>
        <dbReference type="ARBA" id="ARBA00022827"/>
    </source>
</evidence>
<dbReference type="PANTHER" id="PTHR46972:SF1">
    <property type="entry name" value="FAD DEPENDENT OXIDOREDUCTASE DOMAIN-CONTAINING PROTEIN"/>
    <property type="match status" value="1"/>
</dbReference>
<reference evidence="7" key="1">
    <citation type="journal article" date="2019" name="Int. J. Syst. Evol. Microbiol.">
        <title>The Global Catalogue of Microorganisms (GCM) 10K type strain sequencing project: providing services to taxonomists for standard genome sequencing and annotation.</title>
        <authorList>
            <consortium name="The Broad Institute Genomics Platform"/>
            <consortium name="The Broad Institute Genome Sequencing Center for Infectious Disease"/>
            <person name="Wu L."/>
            <person name="Ma J."/>
        </authorList>
    </citation>
    <scope>NUCLEOTIDE SEQUENCE [LARGE SCALE GENOMIC DNA]</scope>
    <source>
        <strain evidence="7">CCUG 49018</strain>
    </source>
</reference>
<dbReference type="Gene3D" id="3.50.50.60">
    <property type="entry name" value="FAD/NAD(P)-binding domain"/>
    <property type="match status" value="1"/>
</dbReference>
<keyword evidence="4" id="KW-0503">Monooxygenase</keyword>
<protein>
    <submittedName>
        <fullName evidence="6">NAD(P)/FAD-dependent oxidoreductase</fullName>
    </submittedName>
</protein>
<dbReference type="EMBL" id="JBHTMB010000338">
    <property type="protein sequence ID" value="MFD1238168.1"/>
    <property type="molecule type" value="Genomic_DNA"/>
</dbReference>
<dbReference type="PRINTS" id="PR00420">
    <property type="entry name" value="RNGMNOXGNASE"/>
</dbReference>
<dbReference type="RefSeq" id="WP_339124515.1">
    <property type="nucleotide sequence ID" value="NZ_BAABKS010000071.1"/>
</dbReference>
<keyword evidence="7" id="KW-1185">Reference proteome</keyword>